<dbReference type="PANTHER" id="PTHR10492:SF57">
    <property type="entry name" value="ATP-DEPENDENT DNA HELICASE"/>
    <property type="match status" value="1"/>
</dbReference>
<accession>A0A225VAJ6</accession>
<reference evidence="2" key="1">
    <citation type="submission" date="2017-03" db="EMBL/GenBank/DDBJ databases">
        <title>Phytopthora megakarya and P. palmivora, two closely related causual agents of cacao black pod achieved similar genome size and gene model numbers by different mechanisms.</title>
        <authorList>
            <person name="Ali S."/>
            <person name="Shao J."/>
            <person name="Larry D.J."/>
            <person name="Kronmiller B."/>
            <person name="Shen D."/>
            <person name="Strem M.D."/>
            <person name="Melnick R.L."/>
            <person name="Guiltinan M.J."/>
            <person name="Tyler B.M."/>
            <person name="Meinhardt L.W."/>
            <person name="Bailey B.A."/>
        </authorList>
    </citation>
    <scope>NUCLEOTIDE SEQUENCE [LARGE SCALE GENOMIC DNA]</scope>
    <source>
        <strain evidence="2">zdho120</strain>
    </source>
</reference>
<name>A0A225VAJ6_9STRA</name>
<dbReference type="PROSITE" id="PS51257">
    <property type="entry name" value="PROKAR_LIPOPROTEIN"/>
    <property type="match status" value="1"/>
</dbReference>
<comment type="caution">
    <text evidence="1">The sequence shown here is derived from an EMBL/GenBank/DDBJ whole genome shotgun (WGS) entry which is preliminary data.</text>
</comment>
<dbReference type="AlphaFoldDB" id="A0A225VAJ6"/>
<sequence length="265" mass="30634">MLCWESKRCVFTLWNTQNAGFLTLISCIRRPENKPVSAEDADNLVWTELPDKHKYPELYYTVISGMMHAPCGEQNSRSPCMKNSRCLKTFPKHFRKRPQCRRISMSHTDVHAARAGSSATKMYNCHINVKICATNKAIKYIYTYVYKGSDKTIITIGGEKMQPNEIRQYILGRYISPIEACNRIVIHLIQRLTHSVVNLPIHQEDMNMVAYHGLVSTTLPYNNIIHRGGRSKLNEFLKLCTRCPDATESLLYKDAPTKYRWDNKK</sequence>
<evidence type="ECO:0000313" key="1">
    <source>
        <dbReference type="EMBL" id="OWZ01908.1"/>
    </source>
</evidence>
<proteinExistence type="predicted"/>
<dbReference type="Proteomes" id="UP000198211">
    <property type="component" value="Unassembled WGS sequence"/>
</dbReference>
<evidence type="ECO:0000313" key="2">
    <source>
        <dbReference type="Proteomes" id="UP000198211"/>
    </source>
</evidence>
<dbReference type="EMBL" id="NBNE01006532">
    <property type="protein sequence ID" value="OWZ01908.1"/>
    <property type="molecule type" value="Genomic_DNA"/>
</dbReference>
<gene>
    <name evidence="1" type="ORF">PHMEG_00026630</name>
</gene>
<keyword evidence="2" id="KW-1185">Reference proteome</keyword>
<protein>
    <submittedName>
        <fullName evidence="1">Helitron helicase</fullName>
    </submittedName>
</protein>
<dbReference type="GO" id="GO:0004386">
    <property type="term" value="F:helicase activity"/>
    <property type="evidence" value="ECO:0007669"/>
    <property type="project" value="UniProtKB-KW"/>
</dbReference>
<keyword evidence="1" id="KW-0347">Helicase</keyword>
<dbReference type="PANTHER" id="PTHR10492">
    <property type="match status" value="1"/>
</dbReference>
<keyword evidence="1" id="KW-0547">Nucleotide-binding</keyword>
<dbReference type="OrthoDB" id="1728974at2759"/>
<organism evidence="1 2">
    <name type="scientific">Phytophthora megakarya</name>
    <dbReference type="NCBI Taxonomy" id="4795"/>
    <lineage>
        <taxon>Eukaryota</taxon>
        <taxon>Sar</taxon>
        <taxon>Stramenopiles</taxon>
        <taxon>Oomycota</taxon>
        <taxon>Peronosporomycetes</taxon>
        <taxon>Peronosporales</taxon>
        <taxon>Peronosporaceae</taxon>
        <taxon>Phytophthora</taxon>
    </lineage>
</organism>
<dbReference type="STRING" id="4795.A0A225VAJ6"/>
<keyword evidence="1" id="KW-0067">ATP-binding</keyword>
<keyword evidence="1" id="KW-0378">Hydrolase</keyword>